<evidence type="ECO:0000313" key="3">
    <source>
        <dbReference type="Proteomes" id="UP000001822"/>
    </source>
</evidence>
<dbReference type="OrthoDB" id="4827574at2"/>
<dbReference type="InterPro" id="IPR018958">
    <property type="entry name" value="Knr4/Smi1-like_dom"/>
</dbReference>
<dbReference type="Pfam" id="PF09346">
    <property type="entry name" value="SMI1_KNR4"/>
    <property type="match status" value="1"/>
</dbReference>
<evidence type="ECO:0000313" key="2">
    <source>
        <dbReference type="EMBL" id="ABG58477.1"/>
    </source>
</evidence>
<evidence type="ECO:0000259" key="1">
    <source>
        <dbReference type="SMART" id="SM00860"/>
    </source>
</evidence>
<accession>A0A6N4SQC6</accession>
<organism evidence="2 3">
    <name type="scientific">Cytophaga hutchinsonii (strain ATCC 33406 / DSM 1761 / CIP 103989 / NBRC 15051 / NCIMB 9469 / D465)</name>
    <dbReference type="NCBI Taxonomy" id="269798"/>
    <lineage>
        <taxon>Bacteria</taxon>
        <taxon>Pseudomonadati</taxon>
        <taxon>Bacteroidota</taxon>
        <taxon>Cytophagia</taxon>
        <taxon>Cytophagales</taxon>
        <taxon>Cytophagaceae</taxon>
        <taxon>Cytophaga</taxon>
    </lineage>
</organism>
<dbReference type="Proteomes" id="UP000001822">
    <property type="component" value="Chromosome"/>
</dbReference>
<dbReference type="EMBL" id="CP000383">
    <property type="protein sequence ID" value="ABG58477.1"/>
    <property type="molecule type" value="Genomic_DNA"/>
</dbReference>
<dbReference type="Gene3D" id="3.40.1580.10">
    <property type="entry name" value="SMI1/KNR4-like"/>
    <property type="match status" value="1"/>
</dbReference>
<reference evidence="2 3" key="1">
    <citation type="journal article" date="2007" name="Appl. Environ. Microbiol.">
        <title>Genome sequence of the cellulolytic gliding bacterium Cytophaga hutchinsonii.</title>
        <authorList>
            <person name="Xie G."/>
            <person name="Bruce D.C."/>
            <person name="Challacombe J.F."/>
            <person name="Chertkov O."/>
            <person name="Detter J.C."/>
            <person name="Gilna P."/>
            <person name="Han C.S."/>
            <person name="Lucas S."/>
            <person name="Misra M."/>
            <person name="Myers G.L."/>
            <person name="Richardson P."/>
            <person name="Tapia R."/>
            <person name="Thayer N."/>
            <person name="Thompson L.S."/>
            <person name="Brettin T.S."/>
            <person name="Henrissat B."/>
            <person name="Wilson D.B."/>
            <person name="McBride M.J."/>
        </authorList>
    </citation>
    <scope>NUCLEOTIDE SEQUENCE [LARGE SCALE GENOMIC DNA]</scope>
    <source>
        <strain evidence="3">ATCC 33406 / DSM 1761 / CIP 103989 / NBRC 15051 / NCIMB 9469 / D465</strain>
    </source>
</reference>
<dbReference type="SUPFAM" id="SSF160631">
    <property type="entry name" value="SMI1/KNR4-like"/>
    <property type="match status" value="1"/>
</dbReference>
<name>A0A6N4SQC6_CYTH3</name>
<protein>
    <recommendedName>
        <fullName evidence="1">Knr4/Smi1-like domain-containing protein</fullName>
    </recommendedName>
</protein>
<feature type="domain" description="Knr4/Smi1-like" evidence="1">
    <location>
        <begin position="29"/>
        <end position="168"/>
    </location>
</feature>
<proteinExistence type="predicted"/>
<keyword evidence="3" id="KW-1185">Reference proteome</keyword>
<dbReference type="AlphaFoldDB" id="A0A6N4SQC6"/>
<sequence length="323" mass="37015">MVQNTFSDFDVSGFWDDSAYSIEEYVEETPTDALIDSIEQELGYKLPASYIELMKQHNGGTPVNCCFPVTEETSGTEYHVEISGIMGIGRSKTYSLGGSFGSRFMIDEWGYPDTGIYVCTCPSAGHEMILLDYSICGPKGEPQVFYVDQEREYQKTFLAKDFETFIRGLVHADVYDTSAQDLISTLETFRTGNFSEVLQAYIKKDLSVNFDRVLRNLFTELTTEKGYFALHADELSYLSYDIQFYLLSINRKIKSKEDFVKHYLPMVAMSDAGITTGGYANFFEDWFDEKIKSKEITKGLLSGFLFTEIYKQKLFERIKQYDK</sequence>
<dbReference type="RefSeq" id="WP_011584592.1">
    <property type="nucleotide sequence ID" value="NC_008255.1"/>
</dbReference>
<dbReference type="SMART" id="SM00860">
    <property type="entry name" value="SMI1_KNR4"/>
    <property type="match status" value="1"/>
</dbReference>
<dbReference type="InterPro" id="IPR037883">
    <property type="entry name" value="Knr4/Smi1-like_sf"/>
</dbReference>
<gene>
    <name evidence="2" type="ordered locus">CHU_1202</name>
</gene>
<dbReference type="KEGG" id="chu:CHU_1202"/>